<evidence type="ECO:0000313" key="4">
    <source>
        <dbReference type="Proteomes" id="UP000265020"/>
    </source>
</evidence>
<evidence type="ECO:0000256" key="1">
    <source>
        <dbReference type="ARBA" id="ARBA00006349"/>
    </source>
</evidence>
<evidence type="ECO:0000256" key="2">
    <source>
        <dbReference type="SAM" id="Coils"/>
    </source>
</evidence>
<sequence>MSKTENKAAEEMTEARNILFISNMPISLTCKLDQMGSRIEDLEKNVSELMTQAGMEKESGSK</sequence>
<dbReference type="GeneTree" id="ENSGT01150000287631"/>
<dbReference type="GO" id="GO:0003714">
    <property type="term" value="F:transcription corepressor activity"/>
    <property type="evidence" value="ECO:0007669"/>
    <property type="project" value="InterPro"/>
</dbReference>
<feature type="coiled-coil region" evidence="2">
    <location>
        <begin position="32"/>
        <end position="59"/>
    </location>
</feature>
<accession>A0A3Q2CZU4</accession>
<name>A0A3Q2CZU4_CYPVA</name>
<evidence type="ECO:0000313" key="3">
    <source>
        <dbReference type="Ensembl" id="ENSCVAP00000011457.1"/>
    </source>
</evidence>
<dbReference type="Proteomes" id="UP000265020">
    <property type="component" value="Unassembled WGS sequence"/>
</dbReference>
<comment type="similarity">
    <text evidence="1">Belongs to the HSBP1 family.</text>
</comment>
<dbReference type="Pfam" id="PF06825">
    <property type="entry name" value="HSBP1"/>
    <property type="match status" value="1"/>
</dbReference>
<dbReference type="AlphaFoldDB" id="A0A3Q2CZU4"/>
<keyword evidence="2" id="KW-0175">Coiled coil</keyword>
<proteinExistence type="inferred from homology"/>
<dbReference type="STRING" id="28743.ENSCVAP00000011457"/>
<dbReference type="OMA" id="MGTRISC"/>
<keyword evidence="4" id="KW-1185">Reference proteome</keyword>
<dbReference type="InterPro" id="IPR009643">
    <property type="entry name" value="HS1-bd"/>
</dbReference>
<evidence type="ECO:0008006" key="5">
    <source>
        <dbReference type="Google" id="ProtNLM"/>
    </source>
</evidence>
<reference evidence="3" key="1">
    <citation type="submission" date="2025-08" db="UniProtKB">
        <authorList>
            <consortium name="Ensembl"/>
        </authorList>
    </citation>
    <scope>IDENTIFICATION</scope>
</reference>
<protein>
    <recommendedName>
        <fullName evidence="5">Heat shock factor binding protein 1b</fullName>
    </recommendedName>
</protein>
<reference evidence="3" key="2">
    <citation type="submission" date="2025-09" db="UniProtKB">
        <authorList>
            <consortium name="Ensembl"/>
        </authorList>
    </citation>
    <scope>IDENTIFICATION</scope>
</reference>
<organism evidence="3 4">
    <name type="scientific">Cyprinodon variegatus</name>
    <name type="common">Sheepshead minnow</name>
    <dbReference type="NCBI Taxonomy" id="28743"/>
    <lineage>
        <taxon>Eukaryota</taxon>
        <taxon>Metazoa</taxon>
        <taxon>Chordata</taxon>
        <taxon>Craniata</taxon>
        <taxon>Vertebrata</taxon>
        <taxon>Euteleostomi</taxon>
        <taxon>Actinopterygii</taxon>
        <taxon>Neopterygii</taxon>
        <taxon>Teleostei</taxon>
        <taxon>Neoteleostei</taxon>
        <taxon>Acanthomorphata</taxon>
        <taxon>Ovalentaria</taxon>
        <taxon>Atherinomorphae</taxon>
        <taxon>Cyprinodontiformes</taxon>
        <taxon>Cyprinodontidae</taxon>
        <taxon>Cyprinodon</taxon>
    </lineage>
</organism>
<dbReference type="Ensembl" id="ENSCVAT00000029947.1">
    <property type="protein sequence ID" value="ENSCVAP00000011457.1"/>
    <property type="gene ID" value="ENSCVAG00000013715.1"/>
</dbReference>